<dbReference type="AlphaFoldDB" id="A0A9X4KYW9"/>
<dbReference type="EMBL" id="JAPDIA010000008">
    <property type="protein sequence ID" value="MDG0813380.1"/>
    <property type="molecule type" value="Genomic_DNA"/>
</dbReference>
<reference evidence="1" key="1">
    <citation type="submission" date="2022-10" db="EMBL/GenBank/DDBJ databases">
        <title>Comparative genomic analysis of Cohnella hashimotonis sp. nov., isolated from the International Space Station.</title>
        <authorList>
            <person name="Simpson A."/>
            <person name="Venkateswaran K."/>
        </authorList>
    </citation>
    <scope>NUCLEOTIDE SEQUENCE</scope>
    <source>
        <strain evidence="1">DSM 28161</strain>
    </source>
</reference>
<sequence length="80" mass="8730">MHGQLDAVLRGERTDVSDDRHLSRARFDRGLQDELALLDVLQQSFAGASSDIQSVDAFADQKPRQLLHGGGADPAFRVIA</sequence>
<keyword evidence="2" id="KW-1185">Reference proteome</keyword>
<evidence type="ECO:0000313" key="1">
    <source>
        <dbReference type="EMBL" id="MDG0813380.1"/>
    </source>
</evidence>
<protein>
    <submittedName>
        <fullName evidence="1">Uncharacterized protein</fullName>
    </submittedName>
</protein>
<proteinExistence type="predicted"/>
<gene>
    <name evidence="1" type="ORF">OMP40_31935</name>
</gene>
<organism evidence="1 2">
    <name type="scientific">Cohnella rhizosphaerae</name>
    <dbReference type="NCBI Taxonomy" id="1457232"/>
    <lineage>
        <taxon>Bacteria</taxon>
        <taxon>Bacillati</taxon>
        <taxon>Bacillota</taxon>
        <taxon>Bacilli</taxon>
        <taxon>Bacillales</taxon>
        <taxon>Paenibacillaceae</taxon>
        <taxon>Cohnella</taxon>
    </lineage>
</organism>
<comment type="caution">
    <text evidence="1">The sequence shown here is derived from an EMBL/GenBank/DDBJ whole genome shotgun (WGS) entry which is preliminary data.</text>
</comment>
<dbReference type="Proteomes" id="UP001153404">
    <property type="component" value="Unassembled WGS sequence"/>
</dbReference>
<accession>A0A9X4KYW9</accession>
<evidence type="ECO:0000313" key="2">
    <source>
        <dbReference type="Proteomes" id="UP001153404"/>
    </source>
</evidence>
<name>A0A9X4KYW9_9BACL</name>